<keyword evidence="2" id="KW-1185">Reference proteome</keyword>
<protein>
    <submittedName>
        <fullName evidence="1">Uncharacterized protein</fullName>
    </submittedName>
</protein>
<accession>A0ACC2X825</accession>
<proteinExistence type="predicted"/>
<sequence length="1824" mass="196923">MASPTNTPNNSRAVDRVFSPTSSPSTARRFDERDRASIISTSTKGWAPLNTKRSSILASSPAASPGRVSGLSASTTGQGPRRTSSSFKHVRHNNLVSNSIFKSPSTSTGSPSATQSSPAAKIGLGIGLSSNRKTSSGTSSSGRRKVSAGSSGGGRKVSGSTKNVVNAGSTPRKASLTEDLRTSNGVTPSSSGSPSSSASRKTGTPRQATGLTNLASSGYVSRSPFLQHTSSFEGSTTPSSSTERNYASSSPGKNSPAKYSERMANENGSSAKKLAIPSESISTKQPEQVYLASLISHVTATGSDSSQRSYFPTPESTSQEMDIDAHPQALSSTTSLSPGKSSLTSRRLRGPRLSDPSSTAQIYGSSTYSSSSISRRAVGLGGGPQLPKTVTFRDVADVKEFETGSSDGGEWEDDDVEDEGDYEEGESWDEVLLGPSGSAQQQQQRQQEQEARDREAFAENTPSPEMDLSGLRRYGSLNSRPSPAKSRLNSEMGPIYAEQEREEDEGYAGYIAGLGHQQHGIMEEDESTTANFIDSLYEDGYLSPAQSQSESSLAALATSVAMSDSVRSNSIDEGEVPDGHRSQEKTQLERYEEPLERDECGIPLGRTHHADRAVAAHEVQRQHHEGLSLQQPALPRMAPGDGQQLGETMLRSGDVTVPAIKGANGHARQEDPISAHQDGQFVDPFVTIQTATRVNYNENHTVAGSAVGPDVTRAQQREEGGVPLGRTSHAERAKVARILATRGLGLGMPARPMVPFVLGGHRGREQENESQDGSENSDEEYDDRGYSIPDLHKVASQADRTYLSRESQQPIPRINQASEHVDQISLAPIVSPLPQEFDQNGSLNGKRALPKPPKPVPVIGMPSPVEKGEIQRTATGGENSLNVERLTSPTKVFGLSLPFSLPALTNTASPLFAGSGFKAASESGSEDSADQDMYDHEEPERKHSLTPPPVKIFESQQPSSPHRIPEFDFESPATKRNRELNIMDEEDPTTEAFKLVEDALPKLNLGRPTSAAGDKKDVKSRLTGLFGERKDVLSASASTPSSSNDSLGPSASTQTPSVNTRVRQRISKDVIRAQLEEKRSMTNLANSRPIMADDDDVFLSPARKTSRESHDNKALPPPPAETIWLGKLETSARPGLRARQDTMSAEEVLQNVAEPKSALEQLVSDFKFTEFDEYAQASSASPPKTHDSFKLHQAAGVHVVRHATSENLLGNKVRSSQRLAQSSSGLALIEEAPTSDMSIRDSTDVTLGQDLLNAGSRPKRRRSMSTGDASARGTAATSDTADNRMSLLDTFRFEDSSSILTAFEKELNVRNTDRAYKVREHGTVYASADDKVKHNKAGDVDKGRAWRQVRKASDINQYAKEIKAMKAKASNSSKSFGTIFVKVLGVESLSLPMPKEETSFCVTLDNGIDYIRTPYTVFTEGAKVNQEFALVEHANFEFALGVEIRRDAHINKMIQTNANPAPAVPRPAVASRASMVLETGSIQSSSRGLKSLFQSPRKMSKAPKTLVATEAVPEPAASQDNIARYFTDGDSTIGRTHIAFKPIAKNCDARLLEIRYPMFGMHHAAPAPVTGASLPVITTHRGTRHSVQTLPRPAPPPAPVRKQVCKITLQIFRLPPLPGLADDQLPQSIDECLRGMRHHAWHEHEYHQGVMTQKGGDCIVPRRRPFKLIGGNLVASNAVTKKTVFSIDLRKAKLLVNENIDVEVTAGQKKKSIEDELEAGYSKMPRSFTLRFEDDDDFITFWTDTDEEKAGWMKALGSLIGKVPSNPLWAELLAARQRHVKARSASKANLAAVAAGGEEESSTTATTMTGEQIKSPPPPAVPEK</sequence>
<dbReference type="EMBL" id="JASBWV010000023">
    <property type="protein sequence ID" value="KAJ9119796.1"/>
    <property type="molecule type" value="Genomic_DNA"/>
</dbReference>
<comment type="caution">
    <text evidence="1">The sequence shown here is derived from an EMBL/GenBank/DDBJ whole genome shotgun (WGS) entry which is preliminary data.</text>
</comment>
<organism evidence="1 2">
    <name type="scientific">Naganishia onofrii</name>
    <dbReference type="NCBI Taxonomy" id="1851511"/>
    <lineage>
        <taxon>Eukaryota</taxon>
        <taxon>Fungi</taxon>
        <taxon>Dikarya</taxon>
        <taxon>Basidiomycota</taxon>
        <taxon>Agaricomycotina</taxon>
        <taxon>Tremellomycetes</taxon>
        <taxon>Filobasidiales</taxon>
        <taxon>Filobasidiaceae</taxon>
        <taxon>Naganishia</taxon>
    </lineage>
</organism>
<dbReference type="Proteomes" id="UP001234202">
    <property type="component" value="Unassembled WGS sequence"/>
</dbReference>
<gene>
    <name evidence="1" type="ORF">QFC24_005508</name>
</gene>
<reference evidence="1" key="1">
    <citation type="submission" date="2023-04" db="EMBL/GenBank/DDBJ databases">
        <title>Draft Genome sequencing of Naganishia species isolated from polar environments using Oxford Nanopore Technology.</title>
        <authorList>
            <person name="Leo P."/>
            <person name="Venkateswaran K."/>
        </authorList>
    </citation>
    <scope>NUCLEOTIDE SEQUENCE</scope>
    <source>
        <strain evidence="1">DBVPG 5303</strain>
    </source>
</reference>
<evidence type="ECO:0000313" key="1">
    <source>
        <dbReference type="EMBL" id="KAJ9119796.1"/>
    </source>
</evidence>
<evidence type="ECO:0000313" key="2">
    <source>
        <dbReference type="Proteomes" id="UP001234202"/>
    </source>
</evidence>
<name>A0ACC2X825_9TREE</name>